<protein>
    <submittedName>
        <fullName evidence="1">Uncharacterized protein</fullName>
    </submittedName>
</protein>
<reference evidence="1" key="1">
    <citation type="submission" date="2018-02" db="EMBL/GenBank/DDBJ databases">
        <title>Rhizophora mucronata_Transcriptome.</title>
        <authorList>
            <person name="Meera S.P."/>
            <person name="Sreeshan A."/>
            <person name="Augustine A."/>
        </authorList>
    </citation>
    <scope>NUCLEOTIDE SEQUENCE</scope>
    <source>
        <tissue evidence="1">Leaf</tissue>
    </source>
</reference>
<name>A0A2P2P8Y5_RHIMU</name>
<accession>A0A2P2P8Y5</accession>
<evidence type="ECO:0000313" key="1">
    <source>
        <dbReference type="EMBL" id="MBX51195.1"/>
    </source>
</evidence>
<organism evidence="1">
    <name type="scientific">Rhizophora mucronata</name>
    <name type="common">Asiatic mangrove</name>
    <dbReference type="NCBI Taxonomy" id="61149"/>
    <lineage>
        <taxon>Eukaryota</taxon>
        <taxon>Viridiplantae</taxon>
        <taxon>Streptophyta</taxon>
        <taxon>Embryophyta</taxon>
        <taxon>Tracheophyta</taxon>
        <taxon>Spermatophyta</taxon>
        <taxon>Magnoliopsida</taxon>
        <taxon>eudicotyledons</taxon>
        <taxon>Gunneridae</taxon>
        <taxon>Pentapetalae</taxon>
        <taxon>rosids</taxon>
        <taxon>fabids</taxon>
        <taxon>Malpighiales</taxon>
        <taxon>Rhizophoraceae</taxon>
        <taxon>Rhizophora</taxon>
    </lineage>
</organism>
<sequence length="32" mass="3774">MTVGQIYLLDMVEICCFKFRNLVYTMCITVKP</sequence>
<dbReference type="EMBL" id="GGEC01070711">
    <property type="protein sequence ID" value="MBX51195.1"/>
    <property type="molecule type" value="Transcribed_RNA"/>
</dbReference>
<proteinExistence type="predicted"/>
<dbReference type="AlphaFoldDB" id="A0A2P2P8Y5"/>